<gene>
    <name evidence="2" type="ORF">PoB_003256100</name>
</gene>
<evidence type="ECO:0000313" key="2">
    <source>
        <dbReference type="EMBL" id="GFO06056.1"/>
    </source>
</evidence>
<evidence type="ECO:0000313" key="3">
    <source>
        <dbReference type="Proteomes" id="UP000735302"/>
    </source>
</evidence>
<feature type="region of interest" description="Disordered" evidence="1">
    <location>
        <begin position="175"/>
        <end position="211"/>
    </location>
</feature>
<dbReference type="EMBL" id="BLXT01003760">
    <property type="protein sequence ID" value="GFO06056.1"/>
    <property type="molecule type" value="Genomic_DNA"/>
</dbReference>
<name>A0AAV4A477_9GAST</name>
<accession>A0AAV4A477</accession>
<sequence>MHQRFCIEISLFHYSFLSSDWENPDESDETRNHENEVTQVTDFQQDQPNVEPDGKRPTSEESSGSGTAAKCEASVNASNSITEVKSVTAGSSSAHKDSGFMTISTRQNGRGADDETVIHLEETDNEILNSEECNETVSTGLDNVHKEIKQNEQQQHMSETDFTLSNAVQEMDQPLSNISTFNPPNIKEGIDTLEDSFSRPEISITSDKDED</sequence>
<reference evidence="2 3" key="1">
    <citation type="journal article" date="2021" name="Elife">
        <title>Chloroplast acquisition without the gene transfer in kleptoplastic sea slugs, Plakobranchus ocellatus.</title>
        <authorList>
            <person name="Maeda T."/>
            <person name="Takahashi S."/>
            <person name="Yoshida T."/>
            <person name="Shimamura S."/>
            <person name="Takaki Y."/>
            <person name="Nagai Y."/>
            <person name="Toyoda A."/>
            <person name="Suzuki Y."/>
            <person name="Arimoto A."/>
            <person name="Ishii H."/>
            <person name="Satoh N."/>
            <person name="Nishiyama T."/>
            <person name="Hasebe M."/>
            <person name="Maruyama T."/>
            <person name="Minagawa J."/>
            <person name="Obokata J."/>
            <person name="Shigenobu S."/>
        </authorList>
    </citation>
    <scope>NUCLEOTIDE SEQUENCE [LARGE SCALE GENOMIC DNA]</scope>
</reference>
<dbReference type="Proteomes" id="UP000735302">
    <property type="component" value="Unassembled WGS sequence"/>
</dbReference>
<organism evidence="2 3">
    <name type="scientific">Plakobranchus ocellatus</name>
    <dbReference type="NCBI Taxonomy" id="259542"/>
    <lineage>
        <taxon>Eukaryota</taxon>
        <taxon>Metazoa</taxon>
        <taxon>Spiralia</taxon>
        <taxon>Lophotrochozoa</taxon>
        <taxon>Mollusca</taxon>
        <taxon>Gastropoda</taxon>
        <taxon>Heterobranchia</taxon>
        <taxon>Euthyneura</taxon>
        <taxon>Panpulmonata</taxon>
        <taxon>Sacoglossa</taxon>
        <taxon>Placobranchoidea</taxon>
        <taxon>Plakobranchidae</taxon>
        <taxon>Plakobranchus</taxon>
    </lineage>
</organism>
<dbReference type="AlphaFoldDB" id="A0AAV4A477"/>
<protein>
    <submittedName>
        <fullName evidence="2">Uncharacterized protein</fullName>
    </submittedName>
</protein>
<proteinExistence type="predicted"/>
<evidence type="ECO:0000256" key="1">
    <source>
        <dbReference type="SAM" id="MobiDB-lite"/>
    </source>
</evidence>
<comment type="caution">
    <text evidence="2">The sequence shown here is derived from an EMBL/GenBank/DDBJ whole genome shotgun (WGS) entry which is preliminary data.</text>
</comment>
<keyword evidence="3" id="KW-1185">Reference proteome</keyword>
<feature type="compositionally biased region" description="Polar residues" evidence="1">
    <location>
        <begin position="37"/>
        <end position="48"/>
    </location>
</feature>
<feature type="compositionally biased region" description="Polar residues" evidence="1">
    <location>
        <begin position="75"/>
        <end position="93"/>
    </location>
</feature>
<feature type="region of interest" description="Disordered" evidence="1">
    <location>
        <begin position="21"/>
        <end position="111"/>
    </location>
</feature>